<dbReference type="PANTHER" id="PTHR39594:SF1">
    <property type="entry name" value="PROTEIN YCHQ"/>
    <property type="match status" value="1"/>
</dbReference>
<dbReference type="Pfam" id="PF04247">
    <property type="entry name" value="SirB"/>
    <property type="match status" value="1"/>
</dbReference>
<dbReference type="InterPro" id="IPR007360">
    <property type="entry name" value="SirB"/>
</dbReference>
<dbReference type="GO" id="GO:0005886">
    <property type="term" value="C:plasma membrane"/>
    <property type="evidence" value="ECO:0007669"/>
    <property type="project" value="TreeGrafter"/>
</dbReference>
<evidence type="ECO:0000313" key="3">
    <source>
        <dbReference type="Proteomes" id="UP000287823"/>
    </source>
</evidence>
<name>A0A432WL94_9GAMM</name>
<dbReference type="Proteomes" id="UP000287823">
    <property type="component" value="Unassembled WGS sequence"/>
</dbReference>
<dbReference type="PANTHER" id="PTHR39594">
    <property type="entry name" value="PROTEIN YCHQ"/>
    <property type="match status" value="1"/>
</dbReference>
<organism evidence="2 3">
    <name type="scientific">Aliidiomarina soli</name>
    <dbReference type="NCBI Taxonomy" id="1928574"/>
    <lineage>
        <taxon>Bacteria</taxon>
        <taxon>Pseudomonadati</taxon>
        <taxon>Pseudomonadota</taxon>
        <taxon>Gammaproteobacteria</taxon>
        <taxon>Alteromonadales</taxon>
        <taxon>Idiomarinaceae</taxon>
        <taxon>Aliidiomarina</taxon>
    </lineage>
</organism>
<gene>
    <name evidence="2" type="ORF">CWE14_00875</name>
</gene>
<dbReference type="PIRSF" id="PIRSF005610">
    <property type="entry name" value="SirB"/>
    <property type="match status" value="1"/>
</dbReference>
<dbReference type="AlphaFoldDB" id="A0A432WL94"/>
<keyword evidence="1" id="KW-0472">Membrane</keyword>
<feature type="transmembrane region" description="Helical" evidence="1">
    <location>
        <begin position="75"/>
        <end position="92"/>
    </location>
</feature>
<feature type="transmembrane region" description="Helical" evidence="1">
    <location>
        <begin position="104"/>
        <end position="125"/>
    </location>
</feature>
<accession>A0A432WL94</accession>
<evidence type="ECO:0000313" key="2">
    <source>
        <dbReference type="EMBL" id="RUO34586.1"/>
    </source>
</evidence>
<keyword evidence="1" id="KW-0812">Transmembrane</keyword>
<keyword evidence="3" id="KW-1185">Reference proteome</keyword>
<keyword evidence="1" id="KW-1133">Transmembrane helix</keyword>
<protein>
    <submittedName>
        <fullName evidence="2">Invasion protein</fullName>
    </submittedName>
</protein>
<comment type="caution">
    <text evidence="2">The sequence shown here is derived from an EMBL/GenBank/DDBJ whole genome shotgun (WGS) entry which is preliminary data.</text>
</comment>
<dbReference type="EMBL" id="PIPO01000001">
    <property type="protein sequence ID" value="RUO34586.1"/>
    <property type="molecule type" value="Genomic_DNA"/>
</dbReference>
<evidence type="ECO:0000256" key="1">
    <source>
        <dbReference type="SAM" id="Phobius"/>
    </source>
</evidence>
<dbReference type="RefSeq" id="WP_126797651.1">
    <property type="nucleotide sequence ID" value="NZ_PIPO01000001.1"/>
</dbReference>
<feature type="transmembrane region" description="Helical" evidence="1">
    <location>
        <begin position="38"/>
        <end position="63"/>
    </location>
</feature>
<reference evidence="2 3" key="1">
    <citation type="journal article" date="2011" name="Front. Microbiol.">
        <title>Genomic signatures of strain selection and enhancement in Bacillus atrophaeus var. globigii, a historical biowarfare simulant.</title>
        <authorList>
            <person name="Gibbons H.S."/>
            <person name="Broomall S.M."/>
            <person name="McNew L.A."/>
            <person name="Daligault H."/>
            <person name="Chapman C."/>
            <person name="Bruce D."/>
            <person name="Karavis M."/>
            <person name="Krepps M."/>
            <person name="McGregor P.A."/>
            <person name="Hong C."/>
            <person name="Park K.H."/>
            <person name="Akmal A."/>
            <person name="Feldman A."/>
            <person name="Lin J.S."/>
            <person name="Chang W.E."/>
            <person name="Higgs B.W."/>
            <person name="Demirev P."/>
            <person name="Lindquist J."/>
            <person name="Liem A."/>
            <person name="Fochler E."/>
            <person name="Read T.D."/>
            <person name="Tapia R."/>
            <person name="Johnson S."/>
            <person name="Bishop-Lilly K.A."/>
            <person name="Detter C."/>
            <person name="Han C."/>
            <person name="Sozhamannan S."/>
            <person name="Rosenzweig C.N."/>
            <person name="Skowronski E.W."/>
        </authorList>
    </citation>
    <scope>NUCLEOTIDE SEQUENCE [LARGE SCALE GENOMIC DNA]</scope>
    <source>
        <strain evidence="2 3">Y4G10-17</strain>
    </source>
</reference>
<proteinExistence type="predicted"/>
<sequence length="127" mass="14279">MFAAFKHLHMTMAVLTVLFLILRFAYGMRGAANLNKKWLKALPHVVDFLLVVSILGMLISLSMSPFAASWVTEKLVVFILYIVFSVIMVLSLRGRMSRSLRVPAFVLALASWLWLIHVAMSKSAVLL</sequence>
<feature type="transmembrane region" description="Helical" evidence="1">
    <location>
        <begin position="6"/>
        <end position="26"/>
    </location>
</feature>